<gene>
    <name evidence="3" type="ORF">HLASA_0129</name>
    <name evidence="2" type="ORF">HLASF_0129</name>
</gene>
<evidence type="ECO:0000313" key="4">
    <source>
        <dbReference type="Proteomes" id="UP000060390"/>
    </source>
</evidence>
<dbReference type="HOGENOM" id="CLU_123711_0_0_2"/>
<reference evidence="4" key="2">
    <citation type="submission" date="2015-05" db="EMBL/GenBank/DDBJ databases">
        <title>Complete genome sequence of Halanaeroarchaeum sulfurireducens type strain M27-SA2, a sulfate-reducer haloarchaeon from marine anoxic lake Medee.</title>
        <authorList>
            <person name="Messina E."/>
            <person name="Kublanov I.V."/>
            <person name="Toshchakov S."/>
            <person name="Arcadi E."/>
            <person name="La Spada G."/>
            <person name="La Cono V."/>
            <person name="Yakimov M.M."/>
        </authorList>
    </citation>
    <scope>NUCLEOTIDE SEQUENCE [LARGE SCALE GENOMIC DNA]</scope>
    <source>
        <strain evidence="4">M27-SA2</strain>
    </source>
</reference>
<sequence length="141" mass="15902">MYGEAFDDDWTSLDREEAMFRAYALGVDAALGNDHPERVNRLAREASRALVQLAYDEGKSVAEDELRSGDGEAEAADRDGASAREIWEELVEERRNDPKAQQLVRVSESRNDVPAALSRPEFLDLHSRDADALRLPRFLLE</sequence>
<reference evidence="3 4" key="3">
    <citation type="journal article" date="2016" name="Stand. Genomic Sci.">
        <title>Complete genome sequence of 'Halanaeroarchaeum sulfurireducens' M27-SA2, a sulfur-reducing and acetate-oxidizing haloarchaeon from the deep-sea hypersaline anoxic lake Medee.</title>
        <authorList>
            <person name="Messina E."/>
            <person name="Sorokin D.Y."/>
            <person name="Kublanov I.V."/>
            <person name="Toshchakov S."/>
            <person name="Lopatina A."/>
            <person name="Arcadi E."/>
            <person name="Smedile F."/>
            <person name="La Spada G."/>
            <person name="La Cono V."/>
            <person name="Yakimov M.M."/>
        </authorList>
    </citation>
    <scope>NUCLEOTIDE SEQUENCE [LARGE SCALE GENOMIC DNA]</scope>
    <source>
        <strain evidence="3 4">M27-SA2</strain>
    </source>
</reference>
<keyword evidence="5" id="KW-1185">Reference proteome</keyword>
<dbReference type="Proteomes" id="UP000069906">
    <property type="component" value="Chromosome"/>
</dbReference>
<dbReference type="KEGG" id="hsu:HLASF_0129"/>
<dbReference type="EMBL" id="CP011564">
    <property type="protein sequence ID" value="ALG81045.1"/>
    <property type="molecule type" value="Genomic_DNA"/>
</dbReference>
<evidence type="ECO:0000313" key="2">
    <source>
        <dbReference type="EMBL" id="AKH96643.1"/>
    </source>
</evidence>
<dbReference type="Pfam" id="PF26244">
    <property type="entry name" value="DUF8057"/>
    <property type="match status" value="1"/>
</dbReference>
<dbReference type="AlphaFoldDB" id="A0A0F7PBF0"/>
<dbReference type="STRING" id="1604004.HLASA_0129"/>
<feature type="region of interest" description="Disordered" evidence="1">
    <location>
        <begin position="61"/>
        <end position="80"/>
    </location>
</feature>
<organism evidence="2 5">
    <name type="scientific">Halanaeroarchaeum sulfurireducens</name>
    <dbReference type="NCBI Taxonomy" id="1604004"/>
    <lineage>
        <taxon>Archaea</taxon>
        <taxon>Methanobacteriati</taxon>
        <taxon>Methanobacteriota</taxon>
        <taxon>Stenosarchaea group</taxon>
        <taxon>Halobacteria</taxon>
        <taxon>Halobacteriales</taxon>
        <taxon>Halobacteriaceae</taxon>
        <taxon>Halanaeroarchaeum</taxon>
    </lineage>
</organism>
<dbReference type="KEGG" id="hsf:HLASA_0129"/>
<dbReference type="InterPro" id="IPR058370">
    <property type="entry name" value="DUF8057"/>
</dbReference>
<dbReference type="RefSeq" id="WP_050047490.1">
    <property type="nucleotide sequence ID" value="NZ_CP008874.1"/>
</dbReference>
<dbReference type="OrthoDB" id="252552at2157"/>
<evidence type="ECO:0000313" key="3">
    <source>
        <dbReference type="EMBL" id="ALG81045.1"/>
    </source>
</evidence>
<dbReference type="EMBL" id="CP008874">
    <property type="protein sequence ID" value="AKH96643.1"/>
    <property type="molecule type" value="Genomic_DNA"/>
</dbReference>
<reference evidence="2 5" key="1">
    <citation type="journal article" date="2015" name="ISME J.">
        <title>Elemental sulfur and acetate can support life of a novel strictly anaerobic haloarchaeon.</title>
        <authorList>
            <person name="Sorokin D.Y."/>
            <person name="Kublanov I.V."/>
            <person name="Gavrilov S.N."/>
            <person name="Rojo D."/>
            <person name="Roman P."/>
            <person name="Golyshin P.N."/>
            <person name="Slepak V.Z."/>
            <person name="Smedile F."/>
            <person name="Ferrer M."/>
            <person name="Messina E."/>
            <person name="La Cono V."/>
            <person name="Yakimov M.M."/>
        </authorList>
    </citation>
    <scope>NUCLEOTIDE SEQUENCE [LARGE SCALE GENOMIC DNA]</scope>
    <source>
        <strain evidence="2 5">HSR2</strain>
    </source>
</reference>
<dbReference type="GeneID" id="26009502"/>
<dbReference type="Proteomes" id="UP000060390">
    <property type="component" value="Chromosome"/>
</dbReference>
<accession>A0A0F7PBF0</accession>
<proteinExistence type="predicted"/>
<evidence type="ECO:0000256" key="1">
    <source>
        <dbReference type="SAM" id="MobiDB-lite"/>
    </source>
</evidence>
<protein>
    <submittedName>
        <fullName evidence="2">Uncharacterized protein</fullName>
    </submittedName>
</protein>
<name>A0A0F7PBF0_9EURY</name>
<evidence type="ECO:0000313" key="5">
    <source>
        <dbReference type="Proteomes" id="UP000069906"/>
    </source>
</evidence>